<keyword evidence="3" id="KW-0548">Nucleotidyltransferase</keyword>
<accession>A0A0L7KX42</accession>
<comment type="caution">
    <text evidence="7">The sequence shown here is derived from an EMBL/GenBank/DDBJ whole genome shotgun (WGS) entry which is preliminary data.</text>
</comment>
<proteinExistence type="inferred from homology"/>
<keyword evidence="8" id="KW-1185">Reference proteome</keyword>
<evidence type="ECO:0000259" key="6">
    <source>
        <dbReference type="Pfam" id="PF18084"/>
    </source>
</evidence>
<dbReference type="InterPro" id="IPR041400">
    <property type="entry name" value="PARP16_N"/>
</dbReference>
<dbReference type="STRING" id="104452.A0A0L7KX42"/>
<name>A0A0L7KX42_OPEBR</name>
<evidence type="ECO:0000256" key="5">
    <source>
        <dbReference type="ARBA" id="ARBA00024347"/>
    </source>
</evidence>
<dbReference type="Gene3D" id="3.90.228.10">
    <property type="match status" value="1"/>
</dbReference>
<evidence type="ECO:0000313" key="7">
    <source>
        <dbReference type="EMBL" id="KOB67680.1"/>
    </source>
</evidence>
<dbReference type="AlphaFoldDB" id="A0A0L7KX42"/>
<dbReference type="Pfam" id="PF18084">
    <property type="entry name" value="ARTD15_N"/>
    <property type="match status" value="1"/>
</dbReference>
<gene>
    <name evidence="7" type="ORF">OBRU01_19446</name>
</gene>
<dbReference type="SUPFAM" id="SSF56399">
    <property type="entry name" value="ADP-ribosylation"/>
    <property type="match status" value="1"/>
</dbReference>
<evidence type="ECO:0000256" key="3">
    <source>
        <dbReference type="ARBA" id="ARBA00022695"/>
    </source>
</evidence>
<keyword evidence="4" id="KW-0520">NAD</keyword>
<evidence type="ECO:0000256" key="1">
    <source>
        <dbReference type="ARBA" id="ARBA00022676"/>
    </source>
</evidence>
<evidence type="ECO:0000256" key="4">
    <source>
        <dbReference type="ARBA" id="ARBA00023027"/>
    </source>
</evidence>
<organism evidence="7 8">
    <name type="scientific">Operophtera brumata</name>
    <name type="common">Winter moth</name>
    <name type="synonym">Phalaena brumata</name>
    <dbReference type="NCBI Taxonomy" id="104452"/>
    <lineage>
        <taxon>Eukaryota</taxon>
        <taxon>Metazoa</taxon>
        <taxon>Ecdysozoa</taxon>
        <taxon>Arthropoda</taxon>
        <taxon>Hexapoda</taxon>
        <taxon>Insecta</taxon>
        <taxon>Pterygota</taxon>
        <taxon>Neoptera</taxon>
        <taxon>Endopterygota</taxon>
        <taxon>Lepidoptera</taxon>
        <taxon>Glossata</taxon>
        <taxon>Ditrysia</taxon>
        <taxon>Geometroidea</taxon>
        <taxon>Geometridae</taxon>
        <taxon>Larentiinae</taxon>
        <taxon>Operophtera</taxon>
    </lineage>
</organism>
<feature type="domain" description="PARP16 N-terminal" evidence="6">
    <location>
        <begin position="32"/>
        <end position="89"/>
    </location>
</feature>
<keyword evidence="2" id="KW-0808">Transferase</keyword>
<dbReference type="Proteomes" id="UP000037510">
    <property type="component" value="Unassembled WGS sequence"/>
</dbReference>
<keyword evidence="1" id="KW-0328">Glycosyltransferase</keyword>
<evidence type="ECO:0000256" key="2">
    <source>
        <dbReference type="ARBA" id="ARBA00022679"/>
    </source>
</evidence>
<evidence type="ECO:0000313" key="8">
    <source>
        <dbReference type="Proteomes" id="UP000037510"/>
    </source>
</evidence>
<dbReference type="EMBL" id="JTDY01004846">
    <property type="protein sequence ID" value="KOB67680.1"/>
    <property type="molecule type" value="Genomic_DNA"/>
</dbReference>
<protein>
    <submittedName>
        <fullName evidence="7">Putative poly (ADP-ribose) polymerase family, member 16</fullName>
    </submittedName>
</protein>
<dbReference type="GO" id="GO:0003950">
    <property type="term" value="F:NAD+ poly-ADP-ribosyltransferase activity"/>
    <property type="evidence" value="ECO:0007669"/>
    <property type="project" value="InterPro"/>
</dbReference>
<dbReference type="GO" id="GO:0016779">
    <property type="term" value="F:nucleotidyltransferase activity"/>
    <property type="evidence" value="ECO:0007669"/>
    <property type="project" value="UniProtKB-KW"/>
</dbReference>
<dbReference type="PANTHER" id="PTHR21328">
    <property type="entry name" value="POLY ADP-RIBOSE POLYMERASE FAMILY, MEMBER PARP"/>
    <property type="match status" value="1"/>
</dbReference>
<sequence>MDEEPEVLSDTATNCNLASETLSADMYQAKLVLEKDFKAADLKWSLFVAAAFSFRYESCLRPYPPAFMKCGIKDMDKLHATIISYTQCKHQAPKPQYIFQVTRSNKSNAETKWKELSQNHHVFYAFHGNRLENFYTILNFGLQQHLNKVSY</sequence>
<comment type="similarity">
    <text evidence="5">Belongs to the ARTD/PARP family.</text>
</comment>
<reference evidence="7 8" key="1">
    <citation type="journal article" date="2015" name="Genome Biol. Evol.">
        <title>The genome of winter moth (Operophtera brumata) provides a genomic perspective on sexual dimorphism and phenology.</title>
        <authorList>
            <person name="Derks M.F."/>
            <person name="Smit S."/>
            <person name="Salis L."/>
            <person name="Schijlen E."/>
            <person name="Bossers A."/>
            <person name="Mateman C."/>
            <person name="Pijl A.S."/>
            <person name="de Ridder D."/>
            <person name="Groenen M.A."/>
            <person name="Visser M.E."/>
            <person name="Megens H.J."/>
        </authorList>
    </citation>
    <scope>NUCLEOTIDE SEQUENCE [LARGE SCALE GENOMIC DNA]</scope>
    <source>
        <strain evidence="7">WM2013NL</strain>
        <tissue evidence="7">Head and thorax</tissue>
    </source>
</reference>
<dbReference type="InterPro" id="IPR051838">
    <property type="entry name" value="ARTD_PARP"/>
</dbReference>